<proteinExistence type="predicted"/>
<sequence>MNELEITIKTNFKTTINLKKFFRNFTLIIFAVFFGATNFEKFGEVFAAKFQSEIQSKSSAKISTKNSPLVSTRP</sequence>
<organism evidence="2 3">
    <name type="scientific">Pseudomonas syringae pv. maculicola str. ES4326</name>
    <dbReference type="NCBI Taxonomy" id="629265"/>
    <lineage>
        <taxon>Bacteria</taxon>
        <taxon>Pseudomonadati</taxon>
        <taxon>Pseudomonadota</taxon>
        <taxon>Gammaproteobacteria</taxon>
        <taxon>Pseudomonadales</taxon>
        <taxon>Pseudomonadaceae</taxon>
        <taxon>Pseudomonas</taxon>
    </lineage>
</organism>
<geneLocation type="plasmid" evidence="2 3">
    <name>pPma4326E</name>
</geneLocation>
<name>A0A8T8CB35_PSEYM</name>
<dbReference type="RefSeq" id="WP_007247710.1">
    <property type="nucleotide sequence ID" value="NZ_CP047264.1"/>
</dbReference>
<keyword evidence="1" id="KW-1133">Transmembrane helix</keyword>
<dbReference type="Proteomes" id="UP000003811">
    <property type="component" value="Plasmid pPma4326E"/>
</dbReference>
<protein>
    <submittedName>
        <fullName evidence="2">Uncharacterized protein</fullName>
    </submittedName>
</protein>
<keyword evidence="2" id="KW-0614">Plasmid</keyword>
<keyword evidence="1" id="KW-0812">Transmembrane</keyword>
<accession>A0A8T8CB35</accession>
<evidence type="ECO:0000313" key="3">
    <source>
        <dbReference type="Proteomes" id="UP000003811"/>
    </source>
</evidence>
<evidence type="ECO:0000256" key="1">
    <source>
        <dbReference type="SAM" id="Phobius"/>
    </source>
</evidence>
<dbReference type="EMBL" id="CP047264">
    <property type="protein sequence ID" value="QHF00863.1"/>
    <property type="molecule type" value="Genomic_DNA"/>
</dbReference>
<feature type="transmembrane region" description="Helical" evidence="1">
    <location>
        <begin position="21"/>
        <end position="39"/>
    </location>
</feature>
<dbReference type="AlphaFoldDB" id="A0A8T8CB35"/>
<keyword evidence="1" id="KW-0472">Membrane</keyword>
<gene>
    <name evidence="2" type="ORF">PMA4326_030635</name>
</gene>
<reference evidence="2 3" key="1">
    <citation type="journal article" date="2011" name="PLoS Pathog.">
        <title>Dynamic evolution of pathogenicity revealed by sequencing and comparative genomics of 19 Pseudomonas syringae isolates.</title>
        <authorList>
            <person name="Baltrus D.A."/>
            <person name="Nishimura M.T."/>
            <person name="Romanchuk A."/>
            <person name="Chang J.H."/>
            <person name="Mukhtar M.S."/>
            <person name="Cherkis K."/>
            <person name="Roach J."/>
            <person name="Grant S.R."/>
            <person name="Jones C.D."/>
            <person name="Dangl J.L."/>
        </authorList>
    </citation>
    <scope>NUCLEOTIDE SEQUENCE [LARGE SCALE GENOMIC DNA]</scope>
    <source>
        <strain evidence="2 3">ES4326</strain>
    </source>
</reference>
<evidence type="ECO:0000313" key="2">
    <source>
        <dbReference type="EMBL" id="QHF00863.1"/>
    </source>
</evidence>